<comment type="caution">
    <text evidence="7">The sequence shown here is derived from an EMBL/GenBank/DDBJ whole genome shotgun (WGS) entry which is preliminary data.</text>
</comment>
<feature type="compositionally biased region" description="Polar residues" evidence="5">
    <location>
        <begin position="169"/>
        <end position="194"/>
    </location>
</feature>
<reference evidence="7" key="1">
    <citation type="journal article" date="2014" name="Int. J. Syst. Evol. Microbiol.">
        <title>Complete genome sequence of Corynebacterium casei LMG S-19264T (=DSM 44701T), isolated from a smear-ripened cheese.</title>
        <authorList>
            <consortium name="US DOE Joint Genome Institute (JGI-PGF)"/>
            <person name="Walter F."/>
            <person name="Albersmeier A."/>
            <person name="Kalinowski J."/>
            <person name="Ruckert C."/>
        </authorList>
    </citation>
    <scope>NUCLEOTIDE SEQUENCE</scope>
    <source>
        <strain evidence="7">CGMCC 1.12827</strain>
    </source>
</reference>
<keyword evidence="8" id="KW-1185">Reference proteome</keyword>
<evidence type="ECO:0000256" key="4">
    <source>
        <dbReference type="ARBA" id="ARBA00022807"/>
    </source>
</evidence>
<protein>
    <submittedName>
        <fullName evidence="7">Glycoside hydrolase</fullName>
    </submittedName>
</protein>
<evidence type="ECO:0000256" key="2">
    <source>
        <dbReference type="ARBA" id="ARBA00022670"/>
    </source>
</evidence>
<evidence type="ECO:0000313" key="8">
    <source>
        <dbReference type="Proteomes" id="UP000621454"/>
    </source>
</evidence>
<sequence length="343" mass="34409">MIPVELLLAALRQLVAALGTGVLPTPGPVTDLTATGRTLTDVHDESATDADELRRRWQGLAADVALTAIDTAVVATRVVATHGDEMAELIGSAATTVARGAAELDDIVDSLQAAVRAAGPAITTPAGVVAILPVAAAHLARGISVVARVSAELDRDIDALEALTDDTEVSGSDPTVNGSSAQTSAGAADAGSQTATWVPHPAAATVAVGDAGRAVTLPDGSVAYAPTEQAALAVRAALTQQGVPYSWGGTTPGVGLDCSGLTQWAYGQAGVSLPRLAQDQDTVGRAVAAGDLAPGDLAVWSGHVAMYIGNGQMIEAGDPVSVSPVRTTNAGQSFEGFFRPTQG</sequence>
<organism evidence="7 8">
    <name type="scientific">Gordonia jinhuaensis</name>
    <dbReference type="NCBI Taxonomy" id="1517702"/>
    <lineage>
        <taxon>Bacteria</taxon>
        <taxon>Bacillati</taxon>
        <taxon>Actinomycetota</taxon>
        <taxon>Actinomycetes</taxon>
        <taxon>Mycobacteriales</taxon>
        <taxon>Gordoniaceae</taxon>
        <taxon>Gordonia</taxon>
    </lineage>
</organism>
<feature type="region of interest" description="Disordered" evidence="5">
    <location>
        <begin position="164"/>
        <end position="194"/>
    </location>
</feature>
<dbReference type="InterPro" id="IPR038765">
    <property type="entry name" value="Papain-like_cys_pep_sf"/>
</dbReference>
<dbReference type="InterPro" id="IPR051794">
    <property type="entry name" value="PG_Endopeptidase_C40"/>
</dbReference>
<dbReference type="SUPFAM" id="SSF54001">
    <property type="entry name" value="Cysteine proteinases"/>
    <property type="match status" value="1"/>
</dbReference>
<dbReference type="RefSeq" id="WP_188584629.1">
    <property type="nucleotide sequence ID" value="NZ_BMGC01000001.1"/>
</dbReference>
<evidence type="ECO:0000259" key="6">
    <source>
        <dbReference type="PROSITE" id="PS51935"/>
    </source>
</evidence>
<name>A0A916SU54_9ACTN</name>
<dbReference type="PROSITE" id="PS51935">
    <property type="entry name" value="NLPC_P60"/>
    <property type="match status" value="1"/>
</dbReference>
<dbReference type="Pfam" id="PF00877">
    <property type="entry name" value="NLPC_P60"/>
    <property type="match status" value="1"/>
</dbReference>
<accession>A0A916SU54</accession>
<keyword evidence="4" id="KW-0788">Thiol protease</keyword>
<gene>
    <name evidence="7" type="ORF">GCM10011489_01210</name>
</gene>
<evidence type="ECO:0000256" key="5">
    <source>
        <dbReference type="SAM" id="MobiDB-lite"/>
    </source>
</evidence>
<dbReference type="Gene3D" id="3.90.1720.10">
    <property type="entry name" value="endopeptidase domain like (from Nostoc punctiforme)"/>
    <property type="match status" value="1"/>
</dbReference>
<reference evidence="7" key="2">
    <citation type="submission" date="2020-09" db="EMBL/GenBank/DDBJ databases">
        <authorList>
            <person name="Sun Q."/>
            <person name="Zhou Y."/>
        </authorList>
    </citation>
    <scope>NUCLEOTIDE SEQUENCE</scope>
    <source>
        <strain evidence="7">CGMCC 1.12827</strain>
    </source>
</reference>
<dbReference type="InterPro" id="IPR000064">
    <property type="entry name" value="NLP_P60_dom"/>
</dbReference>
<comment type="similarity">
    <text evidence="1">Belongs to the peptidase C40 family.</text>
</comment>
<evidence type="ECO:0000313" key="7">
    <source>
        <dbReference type="EMBL" id="GGB16869.1"/>
    </source>
</evidence>
<dbReference type="AlphaFoldDB" id="A0A916SU54"/>
<keyword evidence="2" id="KW-0645">Protease</keyword>
<dbReference type="PANTHER" id="PTHR47359:SF3">
    <property type="entry name" value="NLP_P60 DOMAIN-CONTAINING PROTEIN-RELATED"/>
    <property type="match status" value="1"/>
</dbReference>
<dbReference type="GO" id="GO:0006508">
    <property type="term" value="P:proteolysis"/>
    <property type="evidence" value="ECO:0007669"/>
    <property type="project" value="UniProtKB-KW"/>
</dbReference>
<feature type="domain" description="NlpC/P60" evidence="6">
    <location>
        <begin position="227"/>
        <end position="343"/>
    </location>
</feature>
<dbReference type="PANTHER" id="PTHR47359">
    <property type="entry name" value="PEPTIDOGLYCAN DL-ENDOPEPTIDASE CWLO"/>
    <property type="match status" value="1"/>
</dbReference>
<evidence type="ECO:0000256" key="3">
    <source>
        <dbReference type="ARBA" id="ARBA00022801"/>
    </source>
</evidence>
<dbReference type="Proteomes" id="UP000621454">
    <property type="component" value="Unassembled WGS sequence"/>
</dbReference>
<dbReference type="EMBL" id="BMGC01000001">
    <property type="protein sequence ID" value="GGB16869.1"/>
    <property type="molecule type" value="Genomic_DNA"/>
</dbReference>
<proteinExistence type="inferred from homology"/>
<dbReference type="GO" id="GO:0008234">
    <property type="term" value="F:cysteine-type peptidase activity"/>
    <property type="evidence" value="ECO:0007669"/>
    <property type="project" value="UniProtKB-KW"/>
</dbReference>
<keyword evidence="3 7" id="KW-0378">Hydrolase</keyword>
<evidence type="ECO:0000256" key="1">
    <source>
        <dbReference type="ARBA" id="ARBA00007074"/>
    </source>
</evidence>